<evidence type="ECO:0000259" key="1">
    <source>
        <dbReference type="PROSITE" id="PS50943"/>
    </source>
</evidence>
<dbReference type="RefSeq" id="WP_103095028.1">
    <property type="nucleotide sequence ID" value="NZ_LYMM01000022.1"/>
</dbReference>
<organism evidence="2 3">
    <name type="scientific">Novosphingobium guangzhouense</name>
    <dbReference type="NCBI Taxonomy" id="1850347"/>
    <lineage>
        <taxon>Bacteria</taxon>
        <taxon>Pseudomonadati</taxon>
        <taxon>Pseudomonadota</taxon>
        <taxon>Alphaproteobacteria</taxon>
        <taxon>Sphingomonadales</taxon>
        <taxon>Sphingomonadaceae</taxon>
        <taxon>Novosphingobium</taxon>
    </lineage>
</organism>
<dbReference type="InterPro" id="IPR001387">
    <property type="entry name" value="Cro/C1-type_HTH"/>
</dbReference>
<name>A0A2K2G492_9SPHN</name>
<sequence>MAYGDALKKWRESTGKTQAELACEIDAHPQYVSDIERGVRRPGMRVAMSIRRATNGAVGLDLLDEAA</sequence>
<comment type="caution">
    <text evidence="2">The sequence shown here is derived from an EMBL/GenBank/DDBJ whole genome shotgun (WGS) entry which is preliminary data.</text>
</comment>
<dbReference type="AlphaFoldDB" id="A0A2K2G492"/>
<accession>A0A2K2G492</accession>
<dbReference type="SUPFAM" id="SSF47413">
    <property type="entry name" value="lambda repressor-like DNA-binding domains"/>
    <property type="match status" value="1"/>
</dbReference>
<protein>
    <recommendedName>
        <fullName evidence="1">HTH cro/C1-type domain-containing protein</fullName>
    </recommendedName>
</protein>
<dbReference type="Gene3D" id="1.10.260.40">
    <property type="entry name" value="lambda repressor-like DNA-binding domains"/>
    <property type="match status" value="1"/>
</dbReference>
<feature type="domain" description="HTH cro/C1-type" evidence="1">
    <location>
        <begin position="7"/>
        <end position="62"/>
    </location>
</feature>
<gene>
    <name evidence="2" type="ORF">A8V01_14755</name>
</gene>
<dbReference type="Proteomes" id="UP000236327">
    <property type="component" value="Unassembled WGS sequence"/>
</dbReference>
<dbReference type="CDD" id="cd00093">
    <property type="entry name" value="HTH_XRE"/>
    <property type="match status" value="1"/>
</dbReference>
<dbReference type="InterPro" id="IPR010982">
    <property type="entry name" value="Lambda_DNA-bd_dom_sf"/>
</dbReference>
<dbReference type="OrthoDB" id="9815697at2"/>
<dbReference type="Pfam" id="PF01381">
    <property type="entry name" value="HTH_3"/>
    <property type="match status" value="1"/>
</dbReference>
<dbReference type="GO" id="GO:0003677">
    <property type="term" value="F:DNA binding"/>
    <property type="evidence" value="ECO:0007669"/>
    <property type="project" value="InterPro"/>
</dbReference>
<evidence type="ECO:0000313" key="3">
    <source>
        <dbReference type="Proteomes" id="UP000236327"/>
    </source>
</evidence>
<reference evidence="2 3" key="1">
    <citation type="submission" date="2016-05" db="EMBL/GenBank/DDBJ databases">
        <title>Complete genome sequence of Novosphingobium guangzhouense SA925(T).</title>
        <authorList>
            <person name="Sha S."/>
        </authorList>
    </citation>
    <scope>NUCLEOTIDE SEQUENCE [LARGE SCALE GENOMIC DNA]</scope>
    <source>
        <strain evidence="2 3">SA925</strain>
    </source>
</reference>
<dbReference type="SMART" id="SM00530">
    <property type="entry name" value="HTH_XRE"/>
    <property type="match status" value="1"/>
</dbReference>
<dbReference type="EMBL" id="LYMM01000022">
    <property type="protein sequence ID" value="PNU05822.1"/>
    <property type="molecule type" value="Genomic_DNA"/>
</dbReference>
<evidence type="ECO:0000313" key="2">
    <source>
        <dbReference type="EMBL" id="PNU05822.1"/>
    </source>
</evidence>
<keyword evidence="3" id="KW-1185">Reference proteome</keyword>
<dbReference type="PROSITE" id="PS50943">
    <property type="entry name" value="HTH_CROC1"/>
    <property type="match status" value="1"/>
</dbReference>
<proteinExistence type="predicted"/>